<dbReference type="AlphaFoldDB" id="A0A2X3JET3"/>
<sequence>MTPKQRDKLEKWLNSTVLPLGGAGMKLDIIYVGSILHYDSVLSRTMKNPSWNARRFQAIPAWPENMDLWDEWEELLRTKGKAAAKAYYRRREKAMLRGARVSWAARPLLELMLIRVAGWHPRVRRGIPERSGERRERHLPRVHSLLG</sequence>
<reference evidence="1 2" key="1">
    <citation type="submission" date="2018-06" db="EMBL/GenBank/DDBJ databases">
        <authorList>
            <consortium name="Pathogen Informatics"/>
            <person name="Doyle S."/>
        </authorList>
    </citation>
    <scope>NUCLEOTIDE SEQUENCE [LARGE SCALE GENOMIC DNA]</scope>
    <source>
        <strain evidence="1 2">NCTC12120</strain>
    </source>
</reference>
<dbReference type="EMBL" id="UAVU01000010">
    <property type="protein sequence ID" value="SQC93424.1"/>
    <property type="molecule type" value="Genomic_DNA"/>
</dbReference>
<evidence type="ECO:0000313" key="1">
    <source>
        <dbReference type="EMBL" id="SQC93424.1"/>
    </source>
</evidence>
<name>A0A2X3JET3_9ENTR</name>
<proteinExistence type="predicted"/>
<gene>
    <name evidence="1" type="ORF">NCTC12120_06538</name>
</gene>
<protein>
    <submittedName>
        <fullName evidence="1">Uncharacterized protein</fullName>
    </submittedName>
</protein>
<organism evidence="1 2">
    <name type="scientific">Cedecea neteri</name>
    <dbReference type="NCBI Taxonomy" id="158822"/>
    <lineage>
        <taxon>Bacteria</taxon>
        <taxon>Pseudomonadati</taxon>
        <taxon>Pseudomonadota</taxon>
        <taxon>Gammaproteobacteria</taxon>
        <taxon>Enterobacterales</taxon>
        <taxon>Enterobacteriaceae</taxon>
        <taxon>Cedecea</taxon>
    </lineage>
</organism>
<dbReference type="Proteomes" id="UP000251197">
    <property type="component" value="Unassembled WGS sequence"/>
</dbReference>
<accession>A0A2X3JET3</accession>
<evidence type="ECO:0000313" key="2">
    <source>
        <dbReference type="Proteomes" id="UP000251197"/>
    </source>
</evidence>